<keyword evidence="2" id="KW-1185">Reference proteome</keyword>
<accession>A0ABQ9X5B5</accession>
<sequence>MPTQANLTTSIEWDRRLVLQDCIGMDEIGEGCLSLFGHVDSEMTLSPVDINHAIRFLLYATIHIRYHQDDSKVLFEYLFPNCCLSMELASTLLKLISLPCDALKHAFIAFYDTLHLYSSPSFTISEGTTGFMSGLFSVLKPHEIPVNSQTMELHGHLLSILSRHLQILQPGNLRLCLNEMTLPSRSSELASEITESIFQPFCAYLRHIFNNPVTFPGRPLEPSSVSIMTLIHPRVIFGDPQLAPSDITRLCNRLRTVLPSAIEYSNDHPFSDELLEYLLCDENNPTIDHSKIYPSPFPDIQRFFVDILGELSSAFASVLGLTDVNKAQRYLILDPTKLEDNRVWVEGLECLLSQIETKTTFSDMELQSILFFLNRHPPETKIYITECDTISVSMMKIIVSRSSCLHVRSLWTLFTPSQPRHAPLVLTTFREFVNTIDNGRHRTRIGWLTRFFEVVQPATLPFTSEFLPFHSQLTAFLTEIVVSVNRRSWSDRINLSFLTLMMDYSIHLSLHPFALEQCKQNLILDFLALLFDQDSSTDETHQYFPILKQKMNKAALSSPSPPFILTAELVCSLSNKETINVLDRIVDLLDNDSPIDDNTILSICAFFSQSKKIDFVRAHWIVSRTKEQYLHALKSLLSLPVDILQQAPVEHLLHTGPSLYSPLNDNWDDLWA</sequence>
<protein>
    <submittedName>
        <fullName evidence="1">Uncharacterized protein</fullName>
    </submittedName>
</protein>
<reference evidence="1 2" key="1">
    <citation type="journal article" date="2022" name="bioRxiv">
        <title>Genomics of Preaxostyla Flagellates Illuminates Evolutionary Transitions and the Path Towards Mitochondrial Loss.</title>
        <authorList>
            <person name="Novak L.V.F."/>
            <person name="Treitli S.C."/>
            <person name="Pyrih J."/>
            <person name="Halakuc P."/>
            <person name="Pipaliya S.V."/>
            <person name="Vacek V."/>
            <person name="Brzon O."/>
            <person name="Soukal P."/>
            <person name="Eme L."/>
            <person name="Dacks J.B."/>
            <person name="Karnkowska A."/>
            <person name="Elias M."/>
            <person name="Hampl V."/>
        </authorList>
    </citation>
    <scope>NUCLEOTIDE SEQUENCE [LARGE SCALE GENOMIC DNA]</scope>
    <source>
        <strain evidence="1">NAU3</strain>
        <tissue evidence="1">Gut</tissue>
    </source>
</reference>
<evidence type="ECO:0000313" key="2">
    <source>
        <dbReference type="Proteomes" id="UP001281761"/>
    </source>
</evidence>
<dbReference type="EMBL" id="JARBJD010000214">
    <property type="protein sequence ID" value="KAK2946954.1"/>
    <property type="molecule type" value="Genomic_DNA"/>
</dbReference>
<organism evidence="1 2">
    <name type="scientific">Blattamonas nauphoetae</name>
    <dbReference type="NCBI Taxonomy" id="2049346"/>
    <lineage>
        <taxon>Eukaryota</taxon>
        <taxon>Metamonada</taxon>
        <taxon>Preaxostyla</taxon>
        <taxon>Oxymonadida</taxon>
        <taxon>Blattamonas</taxon>
    </lineage>
</organism>
<evidence type="ECO:0000313" key="1">
    <source>
        <dbReference type="EMBL" id="KAK2946954.1"/>
    </source>
</evidence>
<name>A0ABQ9X5B5_9EUKA</name>
<proteinExistence type="predicted"/>
<comment type="caution">
    <text evidence="1">The sequence shown here is derived from an EMBL/GenBank/DDBJ whole genome shotgun (WGS) entry which is preliminary data.</text>
</comment>
<gene>
    <name evidence="1" type="ORF">BLNAU_18112</name>
</gene>
<dbReference type="Proteomes" id="UP001281761">
    <property type="component" value="Unassembled WGS sequence"/>
</dbReference>